<dbReference type="Gene3D" id="3.40.50.300">
    <property type="entry name" value="P-loop containing nucleotide triphosphate hydrolases"/>
    <property type="match status" value="2"/>
</dbReference>
<evidence type="ECO:0000256" key="6">
    <source>
        <dbReference type="ARBA" id="ARBA00022763"/>
    </source>
</evidence>
<dbReference type="Proteomes" id="UP000007879">
    <property type="component" value="Unassembled WGS sequence"/>
</dbReference>
<evidence type="ECO:0000256" key="1">
    <source>
        <dbReference type="ARBA" id="ARBA00004123"/>
    </source>
</evidence>
<evidence type="ECO:0000256" key="13">
    <source>
        <dbReference type="SAM" id="MobiDB-lite"/>
    </source>
</evidence>
<dbReference type="STRING" id="400682.A0A1X7VUP7"/>
<dbReference type="GO" id="GO:0003697">
    <property type="term" value="F:single-stranded DNA binding"/>
    <property type="evidence" value="ECO:0007669"/>
    <property type="project" value="TreeGrafter"/>
</dbReference>
<keyword evidence="4" id="KW-0158">Chromosome</keyword>
<evidence type="ECO:0000256" key="10">
    <source>
        <dbReference type="ARBA" id="ARBA00023204"/>
    </source>
</evidence>
<dbReference type="EnsemblMetazoa" id="Aqu2.1.44061_001">
    <property type="protein sequence ID" value="Aqu2.1.44061_001"/>
    <property type="gene ID" value="Aqu2.1.44061"/>
</dbReference>
<comment type="similarity">
    <text evidence="3">Belongs to the SMC family. SMC6 subfamily.</text>
</comment>
<comment type="subcellular location">
    <subcellularLocation>
        <location evidence="2">Chromosome</location>
    </subcellularLocation>
    <subcellularLocation>
        <location evidence="1">Nucleus</location>
    </subcellularLocation>
</comment>
<keyword evidence="11" id="KW-0539">Nucleus</keyword>
<evidence type="ECO:0000256" key="5">
    <source>
        <dbReference type="ARBA" id="ARBA00022741"/>
    </source>
</evidence>
<feature type="coiled-coil region" evidence="12">
    <location>
        <begin position="683"/>
        <end position="710"/>
    </location>
</feature>
<protein>
    <recommendedName>
        <fullName evidence="14">RecF/RecN/SMC N-terminal domain-containing protein</fullName>
    </recommendedName>
</protein>
<dbReference type="PANTHER" id="PTHR19306:SF6">
    <property type="entry name" value="STRUCTURAL MAINTENANCE OF CHROMOSOMES PROTEIN 6"/>
    <property type="match status" value="1"/>
</dbReference>
<dbReference type="EnsemblMetazoa" id="XM_011412035.2">
    <property type="protein sequence ID" value="XP_011410337.2"/>
    <property type="gene ID" value="LOC100632100"/>
</dbReference>
<dbReference type="PANTHER" id="PTHR19306">
    <property type="entry name" value="STRUCTURAL MAINTENANCE OF CHROMOSOMES 5,6 SMC5, SMC6"/>
    <property type="match status" value="1"/>
</dbReference>
<keyword evidence="8 12" id="KW-0175">Coiled coil</keyword>
<evidence type="ECO:0000256" key="7">
    <source>
        <dbReference type="ARBA" id="ARBA00022840"/>
    </source>
</evidence>
<feature type="region of interest" description="Disordered" evidence="13">
    <location>
        <begin position="1"/>
        <end position="43"/>
    </location>
</feature>
<dbReference type="eggNOG" id="KOG0250">
    <property type="taxonomic scope" value="Eukaryota"/>
</dbReference>
<keyword evidence="9" id="KW-0233">DNA recombination</keyword>
<gene>
    <name evidence="15" type="primary">100632100</name>
</gene>
<evidence type="ECO:0000313" key="16">
    <source>
        <dbReference type="Proteomes" id="UP000007879"/>
    </source>
</evidence>
<evidence type="ECO:0000256" key="11">
    <source>
        <dbReference type="ARBA" id="ARBA00023242"/>
    </source>
</evidence>
<dbReference type="AlphaFoldDB" id="A0A1X7VUP7"/>
<dbReference type="KEGG" id="aqu:100632100"/>
<dbReference type="GO" id="GO:0005634">
    <property type="term" value="C:nucleus"/>
    <property type="evidence" value="ECO:0007669"/>
    <property type="project" value="UniProtKB-SubCell"/>
</dbReference>
<keyword evidence="7" id="KW-0067">ATP-binding</keyword>
<evidence type="ECO:0000256" key="8">
    <source>
        <dbReference type="ARBA" id="ARBA00023054"/>
    </source>
</evidence>
<dbReference type="OrthoDB" id="10072614at2759"/>
<organism evidence="15">
    <name type="scientific">Amphimedon queenslandica</name>
    <name type="common">Sponge</name>
    <dbReference type="NCBI Taxonomy" id="400682"/>
    <lineage>
        <taxon>Eukaryota</taxon>
        <taxon>Metazoa</taxon>
        <taxon>Porifera</taxon>
        <taxon>Demospongiae</taxon>
        <taxon>Heteroscleromorpha</taxon>
        <taxon>Haplosclerida</taxon>
        <taxon>Niphatidae</taxon>
        <taxon>Amphimedon</taxon>
    </lineage>
</organism>
<reference evidence="15" key="2">
    <citation type="submission" date="2017-05" db="UniProtKB">
        <authorList>
            <consortium name="EnsemblMetazoa"/>
        </authorList>
    </citation>
    <scope>IDENTIFICATION</scope>
</reference>
<keyword evidence="6" id="KW-0227">DNA damage</keyword>
<feature type="compositionally biased region" description="Basic and acidic residues" evidence="13">
    <location>
        <begin position="1"/>
        <end position="15"/>
    </location>
</feature>
<dbReference type="GO" id="GO:0000724">
    <property type="term" value="P:double-strand break repair via homologous recombination"/>
    <property type="evidence" value="ECO:0007669"/>
    <property type="project" value="TreeGrafter"/>
</dbReference>
<dbReference type="GO" id="GO:0030915">
    <property type="term" value="C:Smc5-Smc6 complex"/>
    <property type="evidence" value="ECO:0007669"/>
    <property type="project" value="TreeGrafter"/>
</dbReference>
<sequence>MAEGEPVRKRARIEEEHEEEEELQSDEDMDNIDSSQVLLSPAPSQDIRRATEELIANRSVDDGVIEKILLTDFMCHAKLEVKLQSCVNFILGDNGSGKSAIMTAIIVALGGKAHSTQRAQSLKDFIRTGQSQAEIQLTLSNKGTESFKGDQYGQHITIVRTIRKDSSSSYKLQSSDGRVISQQKDDLLLMLDHFNIQVDNPVCMLSQDTSRNFLHSNNSSDKYQLFMKGTHLDKIRLDFISAKEDQALMEQEVNRKVRMLPELQSKARRYEQELQDIENLKNMESREEQLSLELLWATVKECEEKVARTRESLNREERKMASIQRKLDNYEEVKRKKTEKKDQASAVLQEATDATADVSAKKNSLAAQKTALDREVANKQGEVRSLKQANDRWKGEKAKFEEKLEEKRNQNPDDIKSQREGLMQKLRDVDVEIKTVTEHLSTANRDLATKQGDAENAKKEHMTIRSRVSDVDGNIRDCRESLRRLSSSDNPLSRFAQYMTEIVNTIKRSKEQFNMTPKGPIGAYIKLKEQKWSVAIEICIGFGTLCGFVVTSHDDEYKLKGIIRDICTRHRSRFIPPVFTSSFTGRPYDVSRNLPRCQYPALVDMISVSDPDIFNILVDMSSIDSMLLVENKDEARRLMDRPPRNARVAYTIEGDQALHDQYYSVKRDHRPFGILHASRDDSIAQQQRCLEQLNNEKTALTVQEAAIKNNVDSIMRDMSSIKQYIASAQTRKRTLNKSKTEVDEMIEALDDTSHEADIDTWESEIRELEEKIATQTEKIQEVQDVIKDRRRKLAELEEERRVHAEYESEVFDRLEAARDELKKATVDLSQAMGHIAEVNNRKRQLESKIESINATLQEQRQETETVTKIASDLCSRIDTDRPSSSIKSEIENIKKKLDEESHRRRNQEEVRINFLEAMKNFKELDKAITKEKKSLACLKASFSRRLLGYKEIRQRTARRACLYFQSLVSKRGYNGTLKFDENEKKLEIIVKVRKEQATKNVRSLSGGERSFSTVAFIIALWEAMECPFRCLDEFDVFMDLVNRKISMQLMLEMGQSMQGKQFIFLTPQDMTSLGIKFPPNCAKIRLKPPDRRQRTLDETI</sequence>
<keyword evidence="5" id="KW-0547">Nucleotide-binding</keyword>
<keyword evidence="16" id="KW-1185">Reference proteome</keyword>
<evidence type="ECO:0000256" key="9">
    <source>
        <dbReference type="ARBA" id="ARBA00023172"/>
    </source>
</evidence>
<dbReference type="InParanoid" id="A0A1X7VUP7"/>
<dbReference type="InterPro" id="IPR027417">
    <property type="entry name" value="P-loop_NTPase"/>
</dbReference>
<feature type="domain" description="RecF/RecN/SMC N-terminal" evidence="14">
    <location>
        <begin position="65"/>
        <end position="1066"/>
    </location>
</feature>
<evidence type="ECO:0000259" key="14">
    <source>
        <dbReference type="Pfam" id="PF02463"/>
    </source>
</evidence>
<evidence type="ECO:0000256" key="12">
    <source>
        <dbReference type="SAM" id="Coils"/>
    </source>
</evidence>
<dbReference type="GO" id="GO:0005524">
    <property type="term" value="F:ATP binding"/>
    <property type="evidence" value="ECO:0007669"/>
    <property type="project" value="UniProtKB-KW"/>
</dbReference>
<dbReference type="Pfam" id="PF02463">
    <property type="entry name" value="SMC_N"/>
    <property type="match status" value="1"/>
</dbReference>
<feature type="compositionally biased region" description="Acidic residues" evidence="13">
    <location>
        <begin position="16"/>
        <end position="31"/>
    </location>
</feature>
<dbReference type="Gene3D" id="1.10.287.1490">
    <property type="match status" value="1"/>
</dbReference>
<proteinExistence type="inferred from homology"/>
<dbReference type="FunCoup" id="A0A1X7VUP7">
    <property type="interactions" value="555"/>
</dbReference>
<feature type="coiled-coil region" evidence="12">
    <location>
        <begin position="735"/>
        <end position="862"/>
    </location>
</feature>
<keyword evidence="10" id="KW-0234">DNA repair</keyword>
<evidence type="ECO:0000256" key="4">
    <source>
        <dbReference type="ARBA" id="ARBA00022454"/>
    </source>
</evidence>
<dbReference type="GO" id="GO:0035861">
    <property type="term" value="C:site of double-strand break"/>
    <property type="evidence" value="ECO:0007669"/>
    <property type="project" value="TreeGrafter"/>
</dbReference>
<evidence type="ECO:0000313" key="15">
    <source>
        <dbReference type="EnsemblMetazoa" id="Aqu2.1.44061_001"/>
    </source>
</evidence>
<dbReference type="SUPFAM" id="SSF52540">
    <property type="entry name" value="P-loop containing nucleoside triphosphate hydrolases"/>
    <property type="match status" value="1"/>
</dbReference>
<evidence type="ECO:0000256" key="3">
    <source>
        <dbReference type="ARBA" id="ARBA00006793"/>
    </source>
</evidence>
<name>A0A1X7VUP7_AMPQE</name>
<evidence type="ECO:0000256" key="2">
    <source>
        <dbReference type="ARBA" id="ARBA00004286"/>
    </source>
</evidence>
<dbReference type="OMA" id="MCHDHFY"/>
<dbReference type="GO" id="GO:0003684">
    <property type="term" value="F:damaged DNA binding"/>
    <property type="evidence" value="ECO:0007669"/>
    <property type="project" value="TreeGrafter"/>
</dbReference>
<feature type="compositionally biased region" description="Basic and acidic residues" evidence="13">
    <location>
        <begin position="378"/>
        <end position="419"/>
    </location>
</feature>
<feature type="region of interest" description="Disordered" evidence="13">
    <location>
        <begin position="378"/>
        <end position="420"/>
    </location>
</feature>
<reference evidence="16" key="1">
    <citation type="journal article" date="2010" name="Nature">
        <title>The Amphimedon queenslandica genome and the evolution of animal complexity.</title>
        <authorList>
            <person name="Srivastava M."/>
            <person name="Simakov O."/>
            <person name="Chapman J."/>
            <person name="Fahey B."/>
            <person name="Gauthier M.E."/>
            <person name="Mitros T."/>
            <person name="Richards G.S."/>
            <person name="Conaco C."/>
            <person name="Dacre M."/>
            <person name="Hellsten U."/>
            <person name="Larroux C."/>
            <person name="Putnam N.H."/>
            <person name="Stanke M."/>
            <person name="Adamska M."/>
            <person name="Darling A."/>
            <person name="Degnan S.M."/>
            <person name="Oakley T.H."/>
            <person name="Plachetzki D.C."/>
            <person name="Zhai Y."/>
            <person name="Adamski M."/>
            <person name="Calcino A."/>
            <person name="Cummins S.F."/>
            <person name="Goodstein D.M."/>
            <person name="Harris C."/>
            <person name="Jackson D.J."/>
            <person name="Leys S.P."/>
            <person name="Shu S."/>
            <person name="Woodcroft B.J."/>
            <person name="Vervoort M."/>
            <person name="Kosik K.S."/>
            <person name="Manning G."/>
            <person name="Degnan B.M."/>
            <person name="Rokhsar D.S."/>
        </authorList>
    </citation>
    <scope>NUCLEOTIDE SEQUENCE [LARGE SCALE GENOMIC DNA]</scope>
</reference>
<dbReference type="InterPro" id="IPR003395">
    <property type="entry name" value="RecF/RecN/SMC_N"/>
</dbReference>
<accession>A0A1X7VUP7</accession>